<keyword evidence="2" id="KW-0472">Membrane</keyword>
<keyword evidence="2" id="KW-0812">Transmembrane</keyword>
<keyword evidence="4" id="KW-1185">Reference proteome</keyword>
<dbReference type="Proteomes" id="UP000215405">
    <property type="component" value="Unassembled WGS sequence"/>
</dbReference>
<feature type="region of interest" description="Disordered" evidence="1">
    <location>
        <begin position="82"/>
        <end position="244"/>
    </location>
</feature>
<feature type="compositionally biased region" description="Low complexity" evidence="1">
    <location>
        <begin position="293"/>
        <end position="307"/>
    </location>
</feature>
<accession>A0A231V394</accession>
<feature type="compositionally biased region" description="Low complexity" evidence="1">
    <location>
        <begin position="160"/>
        <end position="174"/>
    </location>
</feature>
<gene>
    <name evidence="3" type="ORF">B7H23_06975</name>
</gene>
<feature type="region of interest" description="Disordered" evidence="1">
    <location>
        <begin position="293"/>
        <end position="349"/>
    </location>
</feature>
<feature type="region of interest" description="Disordered" evidence="1">
    <location>
        <begin position="362"/>
        <end position="390"/>
    </location>
</feature>
<feature type="transmembrane region" description="Helical" evidence="2">
    <location>
        <begin position="248"/>
        <end position="271"/>
    </location>
</feature>
<dbReference type="EMBL" id="NBYO01000001">
    <property type="protein sequence ID" value="OXT02624.1"/>
    <property type="molecule type" value="Genomic_DNA"/>
</dbReference>
<evidence type="ECO:0000256" key="2">
    <source>
        <dbReference type="SAM" id="Phobius"/>
    </source>
</evidence>
<organism evidence="3 4">
    <name type="scientific">Notoacmeibacter marinus</name>
    <dbReference type="NCBI Taxonomy" id="1876515"/>
    <lineage>
        <taxon>Bacteria</taxon>
        <taxon>Pseudomonadati</taxon>
        <taxon>Pseudomonadota</taxon>
        <taxon>Alphaproteobacteria</taxon>
        <taxon>Hyphomicrobiales</taxon>
        <taxon>Notoacmeibacteraceae</taxon>
        <taxon>Notoacmeibacter</taxon>
    </lineage>
</organism>
<evidence type="ECO:0000256" key="1">
    <source>
        <dbReference type="SAM" id="MobiDB-lite"/>
    </source>
</evidence>
<keyword evidence="2" id="KW-1133">Transmembrane helix</keyword>
<feature type="compositionally biased region" description="Low complexity" evidence="1">
    <location>
        <begin position="373"/>
        <end position="390"/>
    </location>
</feature>
<dbReference type="RefSeq" id="WP_094076575.1">
    <property type="nucleotide sequence ID" value="NZ_NBYO01000001.1"/>
</dbReference>
<evidence type="ECO:0000313" key="4">
    <source>
        <dbReference type="Proteomes" id="UP000215405"/>
    </source>
</evidence>
<evidence type="ECO:0000313" key="3">
    <source>
        <dbReference type="EMBL" id="OXT02624.1"/>
    </source>
</evidence>
<proteinExistence type="predicted"/>
<reference evidence="4" key="1">
    <citation type="journal article" date="2017" name="Int. J. Syst. Evol. Microbiol.">
        <title>Notoacmeibacter marinus gen. nov., sp. nov., isolated from the gut of a limpet and proposal of Notoacmeibacteraceae fam. nov. in the order Rhizobiales of the class Alphaproteobacteria.</title>
        <authorList>
            <person name="Huang Z."/>
            <person name="Guo F."/>
            <person name="Lai Q."/>
        </authorList>
    </citation>
    <scope>NUCLEOTIDE SEQUENCE [LARGE SCALE GENOMIC DNA]</scope>
    <source>
        <strain evidence="4">XMTR2A4</strain>
    </source>
</reference>
<dbReference type="AlphaFoldDB" id="A0A231V394"/>
<name>A0A231V394_9HYPH</name>
<protein>
    <submittedName>
        <fullName evidence="3">Uncharacterized protein</fullName>
    </submittedName>
</protein>
<feature type="compositionally biased region" description="Basic and acidic residues" evidence="1">
    <location>
        <begin position="225"/>
        <end position="243"/>
    </location>
</feature>
<comment type="caution">
    <text evidence="3">The sequence shown here is derived from an EMBL/GenBank/DDBJ whole genome shotgun (WGS) entry which is preliminary data.</text>
</comment>
<sequence length="574" mass="62188">MADIAAVLKKTIEGLPRHDAGIRAKVYDKARAQIKAKLLAAKPDADRSVIDRNMAVVERAIRAVEDDYRFQDELGDVLGTEEAQRIQSASAEPAPEPVFDNRQADEPEPVSPPEETLYDDPSSDEPTARPDTGSAYVDDPVFSEMIGEGKASPPPPPADAPELANAAPELTPEPFEQEMPRADEPTSPLDEVTADTSDTVMVAPLHDGADHDSRLTEPAEPDADTSERPEEQSRVADRRPAERKPRRWGVIAAALIVLLLAGGLGAAAYFVPEFGDEQIAAIEDTFDGLLGDDAGSAIDAPADSASDTVSPTDADTDQTRPEKFTQRLSPDGSESDAGPAGEPVDEFGEGTSVAPLTVARADAEQEGQPTDSAAAENPQDDAQAQPAVQVGQRAIYSEERTANEELRRLQGSVVWSKVQEQPGPDMEVEPALRADLYIPDTGTSMRMTMRRNGDRSLPASHVIEVIFEPTTQEPGRSVRNILRMMFKESEAAPGNPLNAFPAEIGSNFFLMMLDEGQQARQANLELIRNRDWIDLLVILEAGRRALFTMEKGLPGTDVVDEVLDYWQQNPLADS</sequence>
<feature type="compositionally biased region" description="Basic and acidic residues" evidence="1">
    <location>
        <begin position="207"/>
        <end position="217"/>
    </location>
</feature>